<accession>A0A3L6PHX4</accession>
<dbReference type="EMBL" id="PQIB02000018">
    <property type="protein sequence ID" value="RLM55911.1"/>
    <property type="molecule type" value="Genomic_DNA"/>
</dbReference>
<dbReference type="OrthoDB" id="684326at2759"/>
<proteinExistence type="predicted"/>
<comment type="caution">
    <text evidence="3">The sequence shown here is derived from an EMBL/GenBank/DDBJ whole genome shotgun (WGS) entry which is preliminary data.</text>
</comment>
<feature type="region of interest" description="Disordered" evidence="1">
    <location>
        <begin position="277"/>
        <end position="323"/>
    </location>
</feature>
<feature type="domain" description="No apical meristem-associated C-terminal" evidence="2">
    <location>
        <begin position="250"/>
        <end position="390"/>
    </location>
</feature>
<dbReference type="PANTHER" id="PTHR45224:SF15">
    <property type="entry name" value="OS10G0563100 PROTEIN"/>
    <property type="match status" value="1"/>
</dbReference>
<gene>
    <name evidence="3" type="ORF">C2845_PM10G15920</name>
</gene>
<evidence type="ECO:0000313" key="4">
    <source>
        <dbReference type="Proteomes" id="UP000275267"/>
    </source>
</evidence>
<evidence type="ECO:0000259" key="2">
    <source>
        <dbReference type="Pfam" id="PF14303"/>
    </source>
</evidence>
<protein>
    <recommendedName>
        <fullName evidence="2">No apical meristem-associated C-terminal domain-containing protein</fullName>
    </recommendedName>
</protein>
<feature type="region of interest" description="Disordered" evidence="1">
    <location>
        <begin position="1"/>
        <end position="71"/>
    </location>
</feature>
<dbReference type="STRING" id="4540.A0A3L6PHX4"/>
<feature type="region of interest" description="Disordered" evidence="1">
    <location>
        <begin position="96"/>
        <end position="135"/>
    </location>
</feature>
<sequence>MSRRTKREMAPPPHETGFAPSSQIGSAPAVIQVPTPPAVLGGGPASTGGQAAPWWPGPLPQPTSSAVTSTNRGMDYYPPGGFMSFFQSGQPFFPHVSAPWPPMGKESQLAPPKTDSGNQNSKKRSKGKTIINLDDGNDGRTAKRLVFDPDEDVRLVSAWLIHSNDPINGNCKKNEKYWSDVHGHYNKTTPTNRKREVKHLKDRWTKIKRWVAFFRGSWKKATSIYLSGYSYEKLKDMAKQFYLDDYKEGPFTVEHCWKILRDEPKWHAVLEELENPNKRSLDGEDEAIDTSRTPEAVGELERPMGTQQAKKKRNGKSRVSDDDVSLDEDLKKFIDIQAATKKRQEDFVEAQERISEKKFQTARLNREAALLESYQKLLCMDTREMTEDIRAEHVLALKMLREKLAGNSN</sequence>
<dbReference type="AlphaFoldDB" id="A0A3L6PHX4"/>
<evidence type="ECO:0000313" key="3">
    <source>
        <dbReference type="EMBL" id="RLM55911.1"/>
    </source>
</evidence>
<dbReference type="InterPro" id="IPR029466">
    <property type="entry name" value="NAM-associated_C"/>
</dbReference>
<keyword evidence="4" id="KW-1185">Reference proteome</keyword>
<evidence type="ECO:0000256" key="1">
    <source>
        <dbReference type="SAM" id="MobiDB-lite"/>
    </source>
</evidence>
<dbReference type="Proteomes" id="UP000275267">
    <property type="component" value="Unassembled WGS sequence"/>
</dbReference>
<name>A0A3L6PHX4_PANMI</name>
<reference evidence="4" key="1">
    <citation type="journal article" date="2019" name="Nat. Commun.">
        <title>The genome of broomcorn millet.</title>
        <authorList>
            <person name="Zou C."/>
            <person name="Miki D."/>
            <person name="Li D."/>
            <person name="Tang Q."/>
            <person name="Xiao L."/>
            <person name="Rajput S."/>
            <person name="Deng P."/>
            <person name="Jia W."/>
            <person name="Huang R."/>
            <person name="Zhang M."/>
            <person name="Sun Y."/>
            <person name="Hu J."/>
            <person name="Fu X."/>
            <person name="Schnable P.S."/>
            <person name="Li F."/>
            <person name="Zhang H."/>
            <person name="Feng B."/>
            <person name="Zhu X."/>
            <person name="Liu R."/>
            <person name="Schnable J.C."/>
            <person name="Zhu J.-K."/>
            <person name="Zhang H."/>
        </authorList>
    </citation>
    <scope>NUCLEOTIDE SEQUENCE [LARGE SCALE GENOMIC DNA]</scope>
</reference>
<organism evidence="3 4">
    <name type="scientific">Panicum miliaceum</name>
    <name type="common">Proso millet</name>
    <name type="synonym">Broomcorn millet</name>
    <dbReference type="NCBI Taxonomy" id="4540"/>
    <lineage>
        <taxon>Eukaryota</taxon>
        <taxon>Viridiplantae</taxon>
        <taxon>Streptophyta</taxon>
        <taxon>Embryophyta</taxon>
        <taxon>Tracheophyta</taxon>
        <taxon>Spermatophyta</taxon>
        <taxon>Magnoliopsida</taxon>
        <taxon>Liliopsida</taxon>
        <taxon>Poales</taxon>
        <taxon>Poaceae</taxon>
        <taxon>PACMAD clade</taxon>
        <taxon>Panicoideae</taxon>
        <taxon>Panicodae</taxon>
        <taxon>Paniceae</taxon>
        <taxon>Panicinae</taxon>
        <taxon>Panicum</taxon>
        <taxon>Panicum sect. Panicum</taxon>
    </lineage>
</organism>
<dbReference type="Pfam" id="PF14303">
    <property type="entry name" value="NAM-associated"/>
    <property type="match status" value="1"/>
</dbReference>
<dbReference type="PANTHER" id="PTHR45224">
    <property type="entry name" value="OS01G0527900 PROTEIN-RELATED"/>
    <property type="match status" value="1"/>
</dbReference>
<feature type="compositionally biased region" description="Polar residues" evidence="1">
    <location>
        <begin position="62"/>
        <end position="71"/>
    </location>
</feature>